<name>A0A934RS15_9BACT</name>
<evidence type="ECO:0000256" key="5">
    <source>
        <dbReference type="ARBA" id="ARBA00023295"/>
    </source>
</evidence>
<dbReference type="SMART" id="SM00812">
    <property type="entry name" value="Alpha_L_fucos"/>
    <property type="match status" value="1"/>
</dbReference>
<dbReference type="PANTHER" id="PTHR10030:SF37">
    <property type="entry name" value="ALPHA-L-FUCOSIDASE-RELATED"/>
    <property type="match status" value="1"/>
</dbReference>
<keyword evidence="3" id="KW-0732">Signal</keyword>
<dbReference type="InterPro" id="IPR017853">
    <property type="entry name" value="GH"/>
</dbReference>
<dbReference type="Proteomes" id="UP000617628">
    <property type="component" value="Unassembled WGS sequence"/>
</dbReference>
<dbReference type="PANTHER" id="PTHR10030">
    <property type="entry name" value="ALPHA-L-FUCOSIDASE"/>
    <property type="match status" value="1"/>
</dbReference>
<dbReference type="Gene3D" id="2.60.40.1180">
    <property type="entry name" value="Golgi alpha-mannosidase II"/>
    <property type="match status" value="1"/>
</dbReference>
<protein>
    <recommendedName>
        <fullName evidence="2">alpha-L-fucosidase</fullName>
        <ecNumber evidence="2">3.2.1.51</ecNumber>
    </recommendedName>
</protein>
<dbReference type="GO" id="GO:0006004">
    <property type="term" value="P:fucose metabolic process"/>
    <property type="evidence" value="ECO:0007669"/>
    <property type="project" value="TreeGrafter"/>
</dbReference>
<dbReference type="InterPro" id="IPR013780">
    <property type="entry name" value="Glyco_hydro_b"/>
</dbReference>
<evidence type="ECO:0000256" key="1">
    <source>
        <dbReference type="ARBA" id="ARBA00007951"/>
    </source>
</evidence>
<comment type="caution">
    <text evidence="8">The sequence shown here is derived from an EMBL/GenBank/DDBJ whole genome shotgun (WGS) entry which is preliminary data.</text>
</comment>
<comment type="similarity">
    <text evidence="1">Belongs to the glycosyl hydrolase 29 family.</text>
</comment>
<keyword evidence="4" id="KW-0378">Hydrolase</keyword>
<dbReference type="GO" id="GO:0016139">
    <property type="term" value="P:glycoside catabolic process"/>
    <property type="evidence" value="ECO:0007669"/>
    <property type="project" value="TreeGrafter"/>
</dbReference>
<feature type="domain" description="Glycoside hydrolase family 29 N-terminal" evidence="6">
    <location>
        <begin position="6"/>
        <end position="370"/>
    </location>
</feature>
<evidence type="ECO:0000313" key="9">
    <source>
        <dbReference type="Proteomes" id="UP000617628"/>
    </source>
</evidence>
<dbReference type="RefSeq" id="WP_200354037.1">
    <property type="nucleotide sequence ID" value="NZ_JAENIL010000004.1"/>
</dbReference>
<dbReference type="Gene3D" id="3.20.20.80">
    <property type="entry name" value="Glycosidases"/>
    <property type="match status" value="1"/>
</dbReference>
<organism evidence="8 9">
    <name type="scientific">Pelagicoccus mobilis</name>
    <dbReference type="NCBI Taxonomy" id="415221"/>
    <lineage>
        <taxon>Bacteria</taxon>
        <taxon>Pseudomonadati</taxon>
        <taxon>Verrucomicrobiota</taxon>
        <taxon>Opitutia</taxon>
        <taxon>Puniceicoccales</taxon>
        <taxon>Pelagicoccaceae</taxon>
        <taxon>Pelagicoccus</taxon>
    </lineage>
</organism>
<dbReference type="Pfam" id="PF01120">
    <property type="entry name" value="Alpha_L_fucos"/>
    <property type="match status" value="1"/>
</dbReference>
<reference evidence="8" key="1">
    <citation type="submission" date="2021-01" db="EMBL/GenBank/DDBJ databases">
        <title>Modified the classification status of verrucomicrobia.</title>
        <authorList>
            <person name="Feng X."/>
        </authorList>
    </citation>
    <scope>NUCLEOTIDE SEQUENCE</scope>
    <source>
        <strain evidence="8">KCTC 13126</strain>
    </source>
</reference>
<keyword evidence="9" id="KW-1185">Reference proteome</keyword>
<keyword evidence="5" id="KW-0326">Glycosidase</keyword>
<feature type="domain" description="Alpha-L-fucosidase C-terminal" evidence="7">
    <location>
        <begin position="402"/>
        <end position="482"/>
    </location>
</feature>
<dbReference type="GO" id="GO:0005764">
    <property type="term" value="C:lysosome"/>
    <property type="evidence" value="ECO:0007669"/>
    <property type="project" value="TreeGrafter"/>
</dbReference>
<dbReference type="SUPFAM" id="SSF51445">
    <property type="entry name" value="(Trans)glycosidases"/>
    <property type="match status" value="1"/>
</dbReference>
<sequence length="485" mass="55658">MTTSPANNTDKKNFEANWESLKAYECPTWFHDAKFGIYAHWGPYSAVGGPENTDWYSRNMYRDGSPQNKYHLKTFGSLKEYGYKEFIPNFGAENFDAEEWADLFVESGAKFAGPVAEHADGFAMWDSELTKWNSAQMGPKRDVVAEMEKAIRSRGLKYMTSFHHHWKWGWYPTMDDNTDTTDPELEGLYGPPVPKTGFGIVGYDPMRPKPMPTEGFAQEWLDKVKEVVEGYSPDLIWFDNRMQILPERYLQEMAAHFYNHSEEKGLDYVLTFKRPDMPLGTGTVDLERNRMPDIYPEPWLTDSSISPDTWSFSNDISYYSTDRILHDFIDIVSKNGNLLLNLAPAADGTIPEEQKTILREMGTWLKINGEAIYGSRPWLRFGEGPTEPPVGHLADLDFEGFCSEDIRFTTNDGKLYAIAFGWPEKGDTIKIKSLSQIEWNETIERIELVGCDGELQFDRDDESLNVKLPPERPCKHAYVLRLSIL</sequence>
<dbReference type="GO" id="GO:0004560">
    <property type="term" value="F:alpha-L-fucosidase activity"/>
    <property type="evidence" value="ECO:0007669"/>
    <property type="project" value="InterPro"/>
</dbReference>
<dbReference type="InterPro" id="IPR057739">
    <property type="entry name" value="Glyco_hydro_29_N"/>
</dbReference>
<dbReference type="InterPro" id="IPR000933">
    <property type="entry name" value="Glyco_hydro_29"/>
</dbReference>
<evidence type="ECO:0000256" key="4">
    <source>
        <dbReference type="ARBA" id="ARBA00022801"/>
    </source>
</evidence>
<evidence type="ECO:0000256" key="2">
    <source>
        <dbReference type="ARBA" id="ARBA00012662"/>
    </source>
</evidence>
<evidence type="ECO:0000256" key="3">
    <source>
        <dbReference type="ARBA" id="ARBA00022729"/>
    </source>
</evidence>
<accession>A0A934RS15</accession>
<dbReference type="AlphaFoldDB" id="A0A934RS15"/>
<evidence type="ECO:0000259" key="7">
    <source>
        <dbReference type="Pfam" id="PF16757"/>
    </source>
</evidence>
<dbReference type="EMBL" id="JAENIL010000004">
    <property type="protein sequence ID" value="MBK1875822.1"/>
    <property type="molecule type" value="Genomic_DNA"/>
</dbReference>
<dbReference type="Pfam" id="PF16757">
    <property type="entry name" value="Fucosidase_C"/>
    <property type="match status" value="1"/>
</dbReference>
<dbReference type="EC" id="3.2.1.51" evidence="2"/>
<dbReference type="InterPro" id="IPR031919">
    <property type="entry name" value="Fucosidase_C"/>
</dbReference>
<evidence type="ECO:0000313" key="8">
    <source>
        <dbReference type="EMBL" id="MBK1875822.1"/>
    </source>
</evidence>
<proteinExistence type="inferred from homology"/>
<evidence type="ECO:0000259" key="6">
    <source>
        <dbReference type="Pfam" id="PF01120"/>
    </source>
</evidence>
<gene>
    <name evidence="8" type="ORF">JIN87_03020</name>
</gene>